<feature type="region of interest" description="Disordered" evidence="1">
    <location>
        <begin position="101"/>
        <end position="122"/>
    </location>
</feature>
<evidence type="ECO:0000313" key="3">
    <source>
        <dbReference type="Proteomes" id="UP000624404"/>
    </source>
</evidence>
<reference evidence="2" key="1">
    <citation type="submission" date="2020-10" db="EMBL/GenBank/DDBJ databases">
        <authorList>
            <person name="Kusch S."/>
        </authorList>
    </citation>
    <scope>NUCLEOTIDE SEQUENCE</scope>
    <source>
        <strain evidence="2">SwB9</strain>
    </source>
</reference>
<protein>
    <submittedName>
        <fullName evidence="2">B050bd1a-68f7-4c11-bc4a-b27b363942cb-CDS</fullName>
    </submittedName>
</protein>
<name>A0A8H2W053_9HELO</name>
<organism evidence="2 3">
    <name type="scientific">Sclerotinia trifoliorum</name>
    <dbReference type="NCBI Taxonomy" id="28548"/>
    <lineage>
        <taxon>Eukaryota</taxon>
        <taxon>Fungi</taxon>
        <taxon>Dikarya</taxon>
        <taxon>Ascomycota</taxon>
        <taxon>Pezizomycotina</taxon>
        <taxon>Leotiomycetes</taxon>
        <taxon>Helotiales</taxon>
        <taxon>Sclerotiniaceae</taxon>
        <taxon>Sclerotinia</taxon>
    </lineage>
</organism>
<feature type="compositionally biased region" description="Polar residues" evidence="1">
    <location>
        <begin position="103"/>
        <end position="121"/>
    </location>
</feature>
<dbReference type="OrthoDB" id="3461890at2759"/>
<dbReference type="AlphaFoldDB" id="A0A8H2W053"/>
<dbReference type="EMBL" id="CAJHIA010000024">
    <property type="protein sequence ID" value="CAD6447215.1"/>
    <property type="molecule type" value="Genomic_DNA"/>
</dbReference>
<proteinExistence type="predicted"/>
<keyword evidence="3" id="KW-1185">Reference proteome</keyword>
<comment type="caution">
    <text evidence="2">The sequence shown here is derived from an EMBL/GenBank/DDBJ whole genome shotgun (WGS) entry which is preliminary data.</text>
</comment>
<dbReference type="Proteomes" id="UP000624404">
    <property type="component" value="Unassembled WGS sequence"/>
</dbReference>
<evidence type="ECO:0000313" key="2">
    <source>
        <dbReference type="EMBL" id="CAD6447215.1"/>
    </source>
</evidence>
<gene>
    <name evidence="2" type="ORF">SCLTRI_LOCUS7007</name>
</gene>
<sequence length="262" mass="29471">MASLEPEGLDRTKSEEEILERLSHVVEISEDRIFPLENHFLPLTSDFELSAPHHKEVNPPAPSKVHIPPTYFPSEFPIDSAKLFEPSTQPTSARMSRCLSPKQLDSGQEATISSSDGSYGNTAHDVFTDPRPATPLGVLNTPFQTPGEDHGLSDPLFKPGVYLGTLKQPDRKLGDRNVVYATLSKNAVSHSWTSPVVLTAHKTNKDGGYCKLNRNRKVNFDEIDFRDDLKDKCQTLEAMRELVERRISGWYKTYEVRYARTS</sequence>
<accession>A0A8H2W053</accession>
<evidence type="ECO:0000256" key="1">
    <source>
        <dbReference type="SAM" id="MobiDB-lite"/>
    </source>
</evidence>